<dbReference type="GeneID" id="95643112"/>
<reference evidence="1 2" key="1">
    <citation type="submission" date="2020-08" db="EMBL/GenBank/DDBJ databases">
        <title>Genomic Encyclopedia of Type Strains, Phase IV (KMG-IV): sequencing the most valuable type-strain genomes for metagenomic binning, comparative biology and taxonomic classification.</title>
        <authorList>
            <person name="Goeker M."/>
        </authorList>
    </citation>
    <scope>NUCLEOTIDE SEQUENCE [LARGE SCALE GENOMIC DNA]</scope>
    <source>
        <strain evidence="1 2">DSM 12421</strain>
    </source>
</reference>
<comment type="caution">
    <text evidence="1">The sequence shown here is derived from an EMBL/GenBank/DDBJ whole genome shotgun (WGS) entry which is preliminary data.</text>
</comment>
<protein>
    <submittedName>
        <fullName evidence="1">Uncharacterized protein</fullName>
    </submittedName>
</protein>
<dbReference type="Proteomes" id="UP000582213">
    <property type="component" value="Unassembled WGS sequence"/>
</dbReference>
<organism evidence="1 2">
    <name type="scientific">Sulfurisphaera ohwakuensis</name>
    <dbReference type="NCBI Taxonomy" id="69656"/>
    <lineage>
        <taxon>Archaea</taxon>
        <taxon>Thermoproteota</taxon>
        <taxon>Thermoprotei</taxon>
        <taxon>Sulfolobales</taxon>
        <taxon>Sulfolobaceae</taxon>
        <taxon>Sulfurisphaera</taxon>
    </lineage>
</organism>
<proteinExistence type="predicted"/>
<sequence>MHSIPQILSSLIDNGKERLKGLNINEKSIKRVLIAAEQILEFLERF</sequence>
<dbReference type="AlphaFoldDB" id="A0A7J9RV14"/>
<gene>
    <name evidence="1" type="ORF">HNQ62_002611</name>
</gene>
<accession>A0A7J9RV14</accession>
<name>A0A7J9RV14_SULOH</name>
<evidence type="ECO:0000313" key="2">
    <source>
        <dbReference type="Proteomes" id="UP000582213"/>
    </source>
</evidence>
<dbReference type="RefSeq" id="WP_156013950.1">
    <property type="nucleotide sequence ID" value="NZ_AP031374.1"/>
</dbReference>
<evidence type="ECO:0000313" key="1">
    <source>
        <dbReference type="EMBL" id="MBB5254837.1"/>
    </source>
</evidence>
<dbReference type="EMBL" id="JACHFY010000027">
    <property type="protein sequence ID" value="MBB5254837.1"/>
    <property type="molecule type" value="Genomic_DNA"/>
</dbReference>